<protein>
    <submittedName>
        <fullName evidence="2">Uncharacterized protein</fullName>
    </submittedName>
</protein>
<organism evidence="2">
    <name type="scientific">marine sediment metagenome</name>
    <dbReference type="NCBI Taxonomy" id="412755"/>
    <lineage>
        <taxon>unclassified sequences</taxon>
        <taxon>metagenomes</taxon>
        <taxon>ecological metagenomes</taxon>
    </lineage>
</organism>
<accession>A0A0F9DSE1</accession>
<proteinExistence type="predicted"/>
<feature type="transmembrane region" description="Helical" evidence="1">
    <location>
        <begin position="81"/>
        <end position="97"/>
    </location>
</feature>
<keyword evidence="1" id="KW-0472">Membrane</keyword>
<dbReference type="PANTHER" id="PTHR37422">
    <property type="entry name" value="TEICHURONIC ACID BIOSYNTHESIS PROTEIN TUAE"/>
    <property type="match status" value="1"/>
</dbReference>
<dbReference type="AlphaFoldDB" id="A0A0F9DSE1"/>
<reference evidence="2" key="1">
    <citation type="journal article" date="2015" name="Nature">
        <title>Complex archaea that bridge the gap between prokaryotes and eukaryotes.</title>
        <authorList>
            <person name="Spang A."/>
            <person name="Saw J.H."/>
            <person name="Jorgensen S.L."/>
            <person name="Zaremba-Niedzwiedzka K."/>
            <person name="Martijn J."/>
            <person name="Lind A.E."/>
            <person name="van Eijk R."/>
            <person name="Schleper C."/>
            <person name="Guy L."/>
            <person name="Ettema T.J."/>
        </authorList>
    </citation>
    <scope>NUCLEOTIDE SEQUENCE</scope>
</reference>
<feature type="transmembrane region" description="Helical" evidence="1">
    <location>
        <begin position="103"/>
        <end position="119"/>
    </location>
</feature>
<dbReference type="InterPro" id="IPR051533">
    <property type="entry name" value="WaaL-like"/>
</dbReference>
<dbReference type="PANTHER" id="PTHR37422:SF13">
    <property type="entry name" value="LIPOPOLYSACCHARIDE BIOSYNTHESIS PROTEIN PA4999-RELATED"/>
    <property type="match status" value="1"/>
</dbReference>
<keyword evidence="1" id="KW-0812">Transmembrane</keyword>
<sequence>ILTACIASIYGVLQHFGLDLYQWSTSFGYGIRVSSTFGHPAFFSAFLIMVIPLVLIKIFSPTASTPKAHEQAVGGRGSFKAYLYVGILALLLITFYYTKTRASFLGLIISNLFFFFLIGRKTLLANKIKTLVTISVLIGITLSLT</sequence>
<feature type="non-terminal residue" evidence="2">
    <location>
        <position position="1"/>
    </location>
</feature>
<gene>
    <name evidence="2" type="ORF">LCGC14_2454020</name>
</gene>
<name>A0A0F9DSE1_9ZZZZ</name>
<evidence type="ECO:0000256" key="1">
    <source>
        <dbReference type="SAM" id="Phobius"/>
    </source>
</evidence>
<keyword evidence="1" id="KW-1133">Transmembrane helix</keyword>
<dbReference type="EMBL" id="LAZR01038043">
    <property type="protein sequence ID" value="KKL20581.1"/>
    <property type="molecule type" value="Genomic_DNA"/>
</dbReference>
<comment type="caution">
    <text evidence="2">The sequence shown here is derived from an EMBL/GenBank/DDBJ whole genome shotgun (WGS) entry which is preliminary data.</text>
</comment>
<feature type="transmembrane region" description="Helical" evidence="1">
    <location>
        <begin position="41"/>
        <end position="60"/>
    </location>
</feature>
<evidence type="ECO:0000313" key="2">
    <source>
        <dbReference type="EMBL" id="KKL20581.1"/>
    </source>
</evidence>